<keyword evidence="9" id="KW-0675">Receptor</keyword>
<dbReference type="InterPro" id="IPR045344">
    <property type="entry name" value="C-JID"/>
</dbReference>
<comment type="catalytic activity">
    <reaction evidence="7">
        <text>NAD(+) + H2O = ADP-D-ribose + nicotinamide + H(+)</text>
        <dbReference type="Rhea" id="RHEA:16301"/>
        <dbReference type="ChEBI" id="CHEBI:15377"/>
        <dbReference type="ChEBI" id="CHEBI:15378"/>
        <dbReference type="ChEBI" id="CHEBI:17154"/>
        <dbReference type="ChEBI" id="CHEBI:57540"/>
        <dbReference type="ChEBI" id="CHEBI:57967"/>
        <dbReference type="EC" id="3.2.2.6"/>
    </reaction>
    <physiologicalReaction direction="left-to-right" evidence="7">
        <dbReference type="Rhea" id="RHEA:16302"/>
    </physiologicalReaction>
</comment>
<name>A0A8T2BNB5_ARASU</name>
<keyword evidence="3" id="KW-0677">Repeat</keyword>
<dbReference type="Pfam" id="PF20160">
    <property type="entry name" value="C-JID"/>
    <property type="match status" value="1"/>
</dbReference>
<dbReference type="OrthoDB" id="1045849at2759"/>
<dbReference type="GO" id="GO:0043531">
    <property type="term" value="F:ADP binding"/>
    <property type="evidence" value="ECO:0007669"/>
    <property type="project" value="InterPro"/>
</dbReference>
<keyword evidence="6" id="KW-0520">NAD</keyword>
<evidence type="ECO:0000259" key="8">
    <source>
        <dbReference type="PROSITE" id="PS50104"/>
    </source>
</evidence>
<dbReference type="PANTHER" id="PTHR11017:SF569">
    <property type="entry name" value="DISEASE RESISTANCE PROTEIN"/>
    <property type="match status" value="1"/>
</dbReference>
<keyword evidence="4" id="KW-0378">Hydrolase</keyword>
<dbReference type="InterPro" id="IPR002182">
    <property type="entry name" value="NB-ARC"/>
</dbReference>
<sequence>MDSSSLSLPSSFSRNWKHHVFLSFHGADVRKAFLSHILKEFRSKGIDPFIDNDIERSKSIGPELIEAIRGSRIAIVLLSRNYASSSWCLDELVEIMRGRDELGQIVITIFYDVDPTNVKKQTKEFGEVFKNTCAGKTEEVTRTWRHALAKVATIAGYDLSNWNNEATMIEKITSDISNKLNHSTPSCDFDGFVGIKGHFEKMKPLLCLESNEVRMIGIWGPSGIGKTTIARFLLDQLSHQFRLSTIVMNIKVSYPRPCHDEHSANVKLQKQLLSQLFNEKDIEIPHLGVVRERLKDKKVLVILDDVDQLRQLQAMANEPRWFGPGSRIIITTQNIRNLKGHGINHIYKVDFPSTHEAFQIFCMNAFGQKLPYAGFEELAWEITKLSGELPLGLRVMGSYLRRMSKEEWTRVLPTLMTRLNGEIESILMISYDALCDEDKDLFLYIACFFNYYNMEMMVEYFPDVRQGLDVTQGLHVLAEKSLISVDDSGTIYMHDLLAKLGREIVRKQFVSEPGLRKFLVDPRDICDVLTDDTGSRNVLGIDLQVFELEDELEISERAFDGMSNLQFLRFSDNFISHDKLCLPQGLNCLSRKLRLLHWIHFPMTCLPSKFATQFLVELNMQCSKLETLWEGIRPLRKLKRMNLSYSKNLIELPDLSTATNLQELFLYYCSSLVELPSTITHATNLERLDLIGCSSLRELPSFIGNVTNLMHLDLSGCSSLVELPSSIRDATCMRLLAVSECKRLVSIPQLPIFLGRLEAEKCESMETLDFSLHNPEISLNFASCFKLNKEARDLICQTSLIHGVAILPGEEVPACFTYRASGDSVTVKLNDIPLPTTLKFKACILLVYKGDDDEAGVGEMIEISSHIIEKHNGNIVTCRPDDNLLYPPITKHLYIFEVQAEEVTSSEFVVEFRVDSWEIVECGVFQVSNPFKLLLG</sequence>
<protein>
    <recommendedName>
        <fullName evidence="1">ADP-ribosyl cyclase/cyclic ADP-ribose hydrolase</fullName>
        <ecNumber evidence="1">3.2.2.6</ecNumber>
    </recommendedName>
</protein>
<keyword evidence="2" id="KW-0433">Leucine-rich repeat</keyword>
<dbReference type="Pfam" id="PF01582">
    <property type="entry name" value="TIR"/>
    <property type="match status" value="1"/>
</dbReference>
<dbReference type="FunFam" id="3.40.50.10140:FF:000007">
    <property type="entry name" value="Disease resistance protein (TIR-NBS-LRR class)"/>
    <property type="match status" value="1"/>
</dbReference>
<dbReference type="PROSITE" id="PS50104">
    <property type="entry name" value="TIR"/>
    <property type="match status" value="1"/>
</dbReference>
<dbReference type="EC" id="3.2.2.6" evidence="1"/>
<dbReference type="GO" id="GO:0006952">
    <property type="term" value="P:defense response"/>
    <property type="evidence" value="ECO:0007669"/>
    <property type="project" value="UniProtKB-KW"/>
</dbReference>
<accession>A0A8T2BNB5</accession>
<dbReference type="Proteomes" id="UP000694251">
    <property type="component" value="Chromosome 7"/>
</dbReference>
<dbReference type="SMART" id="SM00255">
    <property type="entry name" value="TIR"/>
    <property type="match status" value="1"/>
</dbReference>
<organism evidence="9 10">
    <name type="scientific">Arabidopsis suecica</name>
    <name type="common">Swedish thale-cress</name>
    <name type="synonym">Cardaminopsis suecica</name>
    <dbReference type="NCBI Taxonomy" id="45249"/>
    <lineage>
        <taxon>Eukaryota</taxon>
        <taxon>Viridiplantae</taxon>
        <taxon>Streptophyta</taxon>
        <taxon>Embryophyta</taxon>
        <taxon>Tracheophyta</taxon>
        <taxon>Spermatophyta</taxon>
        <taxon>Magnoliopsida</taxon>
        <taxon>eudicotyledons</taxon>
        <taxon>Gunneridae</taxon>
        <taxon>Pentapetalae</taxon>
        <taxon>rosids</taxon>
        <taxon>malvids</taxon>
        <taxon>Brassicales</taxon>
        <taxon>Brassicaceae</taxon>
        <taxon>Camelineae</taxon>
        <taxon>Arabidopsis</taxon>
    </lineage>
</organism>
<proteinExistence type="predicted"/>
<evidence type="ECO:0000256" key="1">
    <source>
        <dbReference type="ARBA" id="ARBA00011982"/>
    </source>
</evidence>
<feature type="domain" description="TIR" evidence="8">
    <location>
        <begin position="16"/>
        <end position="180"/>
    </location>
</feature>
<dbReference type="PANTHER" id="PTHR11017">
    <property type="entry name" value="LEUCINE-RICH REPEAT-CONTAINING PROTEIN"/>
    <property type="match status" value="1"/>
</dbReference>
<dbReference type="Pfam" id="PF23282">
    <property type="entry name" value="WHD_ROQ1"/>
    <property type="match status" value="1"/>
</dbReference>
<gene>
    <name evidence="9" type="ORF">ISN44_As07g006860</name>
</gene>
<dbReference type="FunFam" id="1.10.8.430:FF:000002">
    <property type="entry name" value="Disease resistance protein (TIR-NBS-LRR class)"/>
    <property type="match status" value="1"/>
</dbReference>
<dbReference type="Pfam" id="PF07725">
    <property type="entry name" value="LRR_3"/>
    <property type="match status" value="1"/>
</dbReference>
<evidence type="ECO:0000256" key="4">
    <source>
        <dbReference type="ARBA" id="ARBA00022801"/>
    </source>
</evidence>
<dbReference type="InterPro" id="IPR058192">
    <property type="entry name" value="WHD_ROQ1-like"/>
</dbReference>
<evidence type="ECO:0000256" key="2">
    <source>
        <dbReference type="ARBA" id="ARBA00022614"/>
    </source>
</evidence>
<evidence type="ECO:0000256" key="3">
    <source>
        <dbReference type="ARBA" id="ARBA00022737"/>
    </source>
</evidence>
<dbReference type="Pfam" id="PF00931">
    <property type="entry name" value="NB-ARC"/>
    <property type="match status" value="1"/>
</dbReference>
<dbReference type="InterPro" id="IPR000157">
    <property type="entry name" value="TIR_dom"/>
</dbReference>
<comment type="caution">
    <text evidence="9">The sequence shown here is derived from an EMBL/GenBank/DDBJ whole genome shotgun (WGS) entry which is preliminary data.</text>
</comment>
<dbReference type="InterPro" id="IPR044974">
    <property type="entry name" value="Disease_R_plants"/>
</dbReference>
<keyword evidence="10" id="KW-1185">Reference proteome</keyword>
<dbReference type="InterPro" id="IPR011713">
    <property type="entry name" value="Leu-rich_rpt_3"/>
</dbReference>
<evidence type="ECO:0000313" key="9">
    <source>
        <dbReference type="EMBL" id="KAG7588355.1"/>
    </source>
</evidence>
<keyword evidence="5" id="KW-0611">Plant defense</keyword>
<evidence type="ECO:0000256" key="5">
    <source>
        <dbReference type="ARBA" id="ARBA00022821"/>
    </source>
</evidence>
<reference evidence="9 10" key="1">
    <citation type="submission" date="2020-12" db="EMBL/GenBank/DDBJ databases">
        <title>Concerted genomic and epigenomic changes stabilize Arabidopsis allopolyploids.</title>
        <authorList>
            <person name="Chen Z."/>
        </authorList>
    </citation>
    <scope>NUCLEOTIDE SEQUENCE [LARGE SCALE GENOMIC DNA]</scope>
    <source>
        <strain evidence="9">As9502</strain>
        <tissue evidence="9">Leaf</tissue>
    </source>
</reference>
<evidence type="ECO:0000256" key="7">
    <source>
        <dbReference type="ARBA" id="ARBA00047304"/>
    </source>
</evidence>
<evidence type="ECO:0000313" key="10">
    <source>
        <dbReference type="Proteomes" id="UP000694251"/>
    </source>
</evidence>
<evidence type="ECO:0000256" key="6">
    <source>
        <dbReference type="ARBA" id="ARBA00023027"/>
    </source>
</evidence>
<dbReference type="FunFam" id="3.40.50.300:FF:001002">
    <property type="entry name" value="Disease resistance protein (TIR-NBS-LRR class)"/>
    <property type="match status" value="1"/>
</dbReference>
<dbReference type="GO" id="GO:0007165">
    <property type="term" value="P:signal transduction"/>
    <property type="evidence" value="ECO:0007669"/>
    <property type="project" value="InterPro"/>
</dbReference>
<dbReference type="AlphaFoldDB" id="A0A8T2BNB5"/>
<dbReference type="GO" id="GO:0061809">
    <property type="term" value="F:NAD+ nucleosidase activity, cyclic ADP-ribose generating"/>
    <property type="evidence" value="ECO:0007669"/>
    <property type="project" value="UniProtKB-EC"/>
</dbReference>
<dbReference type="EMBL" id="JAEFBJ010000007">
    <property type="protein sequence ID" value="KAG7588355.1"/>
    <property type="molecule type" value="Genomic_DNA"/>
</dbReference>